<evidence type="ECO:0008006" key="3">
    <source>
        <dbReference type="Google" id="ProtNLM"/>
    </source>
</evidence>
<proteinExistence type="predicted"/>
<evidence type="ECO:0000313" key="2">
    <source>
        <dbReference type="Proteomes" id="UP000237822"/>
    </source>
</evidence>
<keyword evidence="2" id="KW-1185">Reference proteome</keyword>
<dbReference type="InterPro" id="IPR007612">
    <property type="entry name" value="LOR"/>
</dbReference>
<comment type="caution">
    <text evidence="1">The sequence shown here is derived from an EMBL/GenBank/DDBJ whole genome shotgun (WGS) entry which is preliminary data.</text>
</comment>
<reference evidence="1 2" key="1">
    <citation type="submission" date="2018-03" db="EMBL/GenBank/DDBJ databases">
        <title>Genomic Encyclopedia of Archaeal and Bacterial Type Strains, Phase II (KMG-II): from individual species to whole genera.</title>
        <authorList>
            <person name="Goeker M."/>
        </authorList>
    </citation>
    <scope>NUCLEOTIDE SEQUENCE [LARGE SCALE GENOMIC DNA]</scope>
    <source>
        <strain evidence="1 2">ATCC BAA-1496</strain>
    </source>
</reference>
<name>A0A2T0TUB5_9MICO</name>
<dbReference type="Pfam" id="PF04525">
    <property type="entry name" value="LOR"/>
    <property type="match status" value="1"/>
</dbReference>
<evidence type="ECO:0000313" key="1">
    <source>
        <dbReference type="EMBL" id="PRY49108.1"/>
    </source>
</evidence>
<dbReference type="RefSeq" id="WP_106299027.1">
    <property type="nucleotide sequence ID" value="NZ_PVTI01000046.1"/>
</dbReference>
<dbReference type="Proteomes" id="UP000237822">
    <property type="component" value="Unassembled WGS sequence"/>
</dbReference>
<dbReference type="EMBL" id="PVTI01000046">
    <property type="protein sequence ID" value="PRY49108.1"/>
    <property type="molecule type" value="Genomic_DNA"/>
</dbReference>
<protein>
    <recommendedName>
        <fullName evidence="3">Scramblase</fullName>
    </recommendedName>
</protein>
<accession>A0A2T0TUB5</accession>
<organism evidence="1 2">
    <name type="scientific">Knoellia remsis</name>
    <dbReference type="NCBI Taxonomy" id="407159"/>
    <lineage>
        <taxon>Bacteria</taxon>
        <taxon>Bacillati</taxon>
        <taxon>Actinomycetota</taxon>
        <taxon>Actinomycetes</taxon>
        <taxon>Micrococcales</taxon>
        <taxon>Intrasporangiaceae</taxon>
        <taxon>Knoellia</taxon>
    </lineage>
</organism>
<sequence>MTQPPQGNAVDPTATQTEPIRFRVRQKLTMMVNRYEIHRLGADGSEQGLIAFAEQKRMAFKEQVTFFADASKRQPVFGFKARTRMDLGATYDVADATGTPIGQFRKDFGKSLLRSTWHLTTAAGVTAVGQERNQTVAIVRRVWDFIPVVGEIPLPFLFHFDFRTPSGQLVMSSTKKAALRDAYTVELPPVDGSPIDWRVGAAMAVALDALQSR</sequence>
<dbReference type="AlphaFoldDB" id="A0A2T0TUB5"/>
<gene>
    <name evidence="1" type="ORF">BCF74_1462</name>
</gene>
<dbReference type="OrthoDB" id="572274at2"/>